<comment type="caution">
    <text evidence="1">The sequence shown here is derived from an EMBL/GenBank/DDBJ whole genome shotgun (WGS) entry which is preliminary data.</text>
</comment>
<evidence type="ECO:0000313" key="2">
    <source>
        <dbReference type="Proteomes" id="UP001055072"/>
    </source>
</evidence>
<dbReference type="EMBL" id="MU274906">
    <property type="protein sequence ID" value="KAI0091198.1"/>
    <property type="molecule type" value="Genomic_DNA"/>
</dbReference>
<dbReference type="Proteomes" id="UP001055072">
    <property type="component" value="Unassembled WGS sequence"/>
</dbReference>
<evidence type="ECO:0000313" key="1">
    <source>
        <dbReference type="EMBL" id="KAI0091198.1"/>
    </source>
</evidence>
<sequence>MSANTDRTVPHSQPIPIHSRSRSHSVSDTSSSSEESSSPHSPVSPVNSPLAGMQPRIAPASPTTSSGVLNFFLGQSPKSPTNTFPFRRGFSTAVLDDDSEGDTTAPHSALHRRASVAGWPTTATTSAGVPPVTTHQQSRASGLLRRLSLGGAALNPPASSAQPTTRDGDRVPPNTPAVPRGPSPPTTTGRKTRRANTLAPGSQRPRRAPSPMGERILTGHFDGFN</sequence>
<protein>
    <submittedName>
        <fullName evidence="1">Uncharacterized protein</fullName>
    </submittedName>
</protein>
<proteinExistence type="predicted"/>
<gene>
    <name evidence="1" type="ORF">BDY19DRAFT_688967</name>
</gene>
<reference evidence="1" key="1">
    <citation type="journal article" date="2021" name="Environ. Microbiol.">
        <title>Gene family expansions and transcriptome signatures uncover fungal adaptations to wood decay.</title>
        <authorList>
            <person name="Hage H."/>
            <person name="Miyauchi S."/>
            <person name="Viragh M."/>
            <person name="Drula E."/>
            <person name="Min B."/>
            <person name="Chaduli D."/>
            <person name="Navarro D."/>
            <person name="Favel A."/>
            <person name="Norest M."/>
            <person name="Lesage-Meessen L."/>
            <person name="Balint B."/>
            <person name="Merenyi Z."/>
            <person name="de Eugenio L."/>
            <person name="Morin E."/>
            <person name="Martinez A.T."/>
            <person name="Baldrian P."/>
            <person name="Stursova M."/>
            <person name="Martinez M.J."/>
            <person name="Novotny C."/>
            <person name="Magnuson J.K."/>
            <person name="Spatafora J.W."/>
            <person name="Maurice S."/>
            <person name="Pangilinan J."/>
            <person name="Andreopoulos W."/>
            <person name="LaButti K."/>
            <person name="Hundley H."/>
            <person name="Na H."/>
            <person name="Kuo A."/>
            <person name="Barry K."/>
            <person name="Lipzen A."/>
            <person name="Henrissat B."/>
            <person name="Riley R."/>
            <person name="Ahrendt S."/>
            <person name="Nagy L.G."/>
            <person name="Grigoriev I.V."/>
            <person name="Martin F."/>
            <person name="Rosso M.N."/>
        </authorList>
    </citation>
    <scope>NUCLEOTIDE SEQUENCE</scope>
    <source>
        <strain evidence="1">CBS 384.51</strain>
    </source>
</reference>
<organism evidence="1 2">
    <name type="scientific">Irpex rosettiformis</name>
    <dbReference type="NCBI Taxonomy" id="378272"/>
    <lineage>
        <taxon>Eukaryota</taxon>
        <taxon>Fungi</taxon>
        <taxon>Dikarya</taxon>
        <taxon>Basidiomycota</taxon>
        <taxon>Agaricomycotina</taxon>
        <taxon>Agaricomycetes</taxon>
        <taxon>Polyporales</taxon>
        <taxon>Irpicaceae</taxon>
        <taxon>Irpex</taxon>
    </lineage>
</organism>
<name>A0ACB8UA42_9APHY</name>
<accession>A0ACB8UA42</accession>
<keyword evidence="2" id="KW-1185">Reference proteome</keyword>